<dbReference type="RefSeq" id="WP_190947950.1">
    <property type="nucleotide sequence ID" value="NZ_JACJTC010000001.1"/>
</dbReference>
<comment type="caution">
    <text evidence="1">The sequence shown here is derived from an EMBL/GenBank/DDBJ whole genome shotgun (WGS) entry which is preliminary data.</text>
</comment>
<evidence type="ECO:0000313" key="1">
    <source>
        <dbReference type="EMBL" id="MBD2609853.1"/>
    </source>
</evidence>
<keyword evidence="2" id="KW-1185">Reference proteome</keyword>
<name>A0ABR8H465_NOSPU</name>
<sequence length="72" mass="8284">MNQSLHITTQRLELLPCYLEVAQAVVAKSKSEVEKLLGVRVPDEWYASEVLDFFPMYTQMLIDNPLQLSWGV</sequence>
<accession>A0ABR8H465</accession>
<gene>
    <name evidence="1" type="ORF">H6G94_00945</name>
</gene>
<protein>
    <submittedName>
        <fullName evidence="1">Uncharacterized protein</fullName>
    </submittedName>
</protein>
<evidence type="ECO:0000313" key="2">
    <source>
        <dbReference type="Proteomes" id="UP000606396"/>
    </source>
</evidence>
<reference evidence="1 2" key="1">
    <citation type="journal article" date="2020" name="ISME J.">
        <title>Comparative genomics reveals insights into cyanobacterial evolution and habitat adaptation.</title>
        <authorList>
            <person name="Chen M.Y."/>
            <person name="Teng W.K."/>
            <person name="Zhao L."/>
            <person name="Hu C.X."/>
            <person name="Zhou Y.K."/>
            <person name="Han B.P."/>
            <person name="Song L.R."/>
            <person name="Shu W.S."/>
        </authorList>
    </citation>
    <scope>NUCLEOTIDE SEQUENCE [LARGE SCALE GENOMIC DNA]</scope>
    <source>
        <strain evidence="1 2">FACHB-252</strain>
    </source>
</reference>
<dbReference type="EMBL" id="JACJTC010000001">
    <property type="protein sequence ID" value="MBD2609853.1"/>
    <property type="molecule type" value="Genomic_DNA"/>
</dbReference>
<proteinExistence type="predicted"/>
<dbReference type="Proteomes" id="UP000606396">
    <property type="component" value="Unassembled WGS sequence"/>
</dbReference>
<organism evidence="1 2">
    <name type="scientific">Nostoc punctiforme FACHB-252</name>
    <dbReference type="NCBI Taxonomy" id="1357509"/>
    <lineage>
        <taxon>Bacteria</taxon>
        <taxon>Bacillati</taxon>
        <taxon>Cyanobacteriota</taxon>
        <taxon>Cyanophyceae</taxon>
        <taxon>Nostocales</taxon>
        <taxon>Nostocaceae</taxon>
        <taxon>Nostoc</taxon>
    </lineage>
</organism>